<organism evidence="1 2">
    <name type="scientific">Candidatus Roizmanbacteria bacterium CG_4_10_14_0_8_um_filter_33_9</name>
    <dbReference type="NCBI Taxonomy" id="1974826"/>
    <lineage>
        <taxon>Bacteria</taxon>
        <taxon>Candidatus Roizmaniibacteriota</taxon>
    </lineage>
</organism>
<comment type="caution">
    <text evidence="1">The sequence shown here is derived from an EMBL/GenBank/DDBJ whole genome shotgun (WGS) entry which is preliminary data.</text>
</comment>
<evidence type="ECO:0008006" key="3">
    <source>
        <dbReference type="Google" id="ProtNLM"/>
    </source>
</evidence>
<accession>A0A2M7QI64</accession>
<evidence type="ECO:0000313" key="1">
    <source>
        <dbReference type="EMBL" id="PIY71718.1"/>
    </source>
</evidence>
<dbReference type="AlphaFoldDB" id="A0A2M7QI64"/>
<dbReference type="Gene3D" id="1.10.8.60">
    <property type="match status" value="1"/>
</dbReference>
<dbReference type="EMBL" id="PFLI01000162">
    <property type="protein sequence ID" value="PIY71718.1"/>
    <property type="molecule type" value="Genomic_DNA"/>
</dbReference>
<name>A0A2M7QI64_9BACT</name>
<dbReference type="Proteomes" id="UP000229401">
    <property type="component" value="Unassembled WGS sequence"/>
</dbReference>
<reference evidence="2" key="1">
    <citation type="submission" date="2017-09" db="EMBL/GenBank/DDBJ databases">
        <title>Depth-based differentiation of microbial function through sediment-hosted aquifers and enrichment of novel symbionts in the deep terrestrial subsurface.</title>
        <authorList>
            <person name="Probst A.J."/>
            <person name="Ladd B."/>
            <person name="Jarett J.K."/>
            <person name="Geller-Mcgrath D.E."/>
            <person name="Sieber C.M.K."/>
            <person name="Emerson J.B."/>
            <person name="Anantharaman K."/>
            <person name="Thomas B.C."/>
            <person name="Malmstrom R."/>
            <person name="Stieglmeier M."/>
            <person name="Klingl A."/>
            <person name="Woyke T."/>
            <person name="Ryan C.M."/>
            <person name="Banfield J.F."/>
        </authorList>
    </citation>
    <scope>NUCLEOTIDE SEQUENCE [LARGE SCALE GENOMIC DNA]</scope>
</reference>
<sequence>CLGEKIDFEDEVLELIANHSELSFRDATKLLEELVITKKLSLIEARDYIGIKSNQNLLQLVNINPSSPIKALEFIESFAQNGGNFKILIEEQLEELHQALLIESKTQKDLKKMFTFTLKEIVLLMRLFSEAYTNLKYSPIESLPLEIAIVEFYNKRTVK</sequence>
<gene>
    <name evidence="1" type="ORF">COY87_04675</name>
</gene>
<protein>
    <recommendedName>
        <fullName evidence="3">DNA polymerase III gamma subunit domain-containing protein</fullName>
    </recommendedName>
</protein>
<evidence type="ECO:0000313" key="2">
    <source>
        <dbReference type="Proteomes" id="UP000229401"/>
    </source>
</evidence>
<proteinExistence type="predicted"/>
<feature type="non-terminal residue" evidence="1">
    <location>
        <position position="1"/>
    </location>
</feature>